<gene>
    <name evidence="1" type="ORF">CW751_06130</name>
</gene>
<evidence type="ECO:0000313" key="2">
    <source>
        <dbReference type="Proteomes" id="UP000236654"/>
    </source>
</evidence>
<organism evidence="1 2">
    <name type="scientific">Brumimicrobium salinarum</name>
    <dbReference type="NCBI Taxonomy" id="2058658"/>
    <lineage>
        <taxon>Bacteria</taxon>
        <taxon>Pseudomonadati</taxon>
        <taxon>Bacteroidota</taxon>
        <taxon>Flavobacteriia</taxon>
        <taxon>Flavobacteriales</taxon>
        <taxon>Crocinitomicaceae</taxon>
        <taxon>Brumimicrobium</taxon>
    </lineage>
</organism>
<proteinExistence type="predicted"/>
<dbReference type="RefSeq" id="WP_101334119.1">
    <property type="nucleotide sequence ID" value="NZ_PJNI01000005.1"/>
</dbReference>
<reference evidence="1 2" key="1">
    <citation type="submission" date="2017-12" db="EMBL/GenBank/DDBJ databases">
        <title>The draft genome sequence of Brumimicrobium saltpan LHR20.</title>
        <authorList>
            <person name="Do Z.-J."/>
            <person name="Luo H.-R."/>
        </authorList>
    </citation>
    <scope>NUCLEOTIDE SEQUENCE [LARGE SCALE GENOMIC DNA]</scope>
    <source>
        <strain evidence="1 2">LHR20</strain>
    </source>
</reference>
<dbReference type="EMBL" id="PJNI01000005">
    <property type="protein sequence ID" value="PKR81159.1"/>
    <property type="molecule type" value="Genomic_DNA"/>
</dbReference>
<accession>A0A2I0R3N3</accession>
<evidence type="ECO:0000313" key="1">
    <source>
        <dbReference type="EMBL" id="PKR81159.1"/>
    </source>
</evidence>
<dbReference type="AlphaFoldDB" id="A0A2I0R3N3"/>
<name>A0A2I0R3N3_9FLAO</name>
<sequence>MKELLLSGLLATLFIGNINAQYNAVAKQNVITEDVNVEVYDESTQQTRIVKQEREVAADNFGNAEGNQYDLAVDGAFEGQTIAVLHLYTGEGFDFSLPNMALKEKGFSVYRWLNNPPSPEALDSALAKSCQLWIISSSVRKLNEEHAKVIKKYFDSGKGVYIWGDNLPYYADANYIAEYLIGNKMEGNIMGDQTVGLLRDGSKSGIMPNHLITTGLQNIYEGITIATIATHSELTPIIYGSQGNLVTAAYEKEGKRLLIDGGFTRLFIKWDTAGTVRYVKNAAAWLVNYERFGDAVLADEN</sequence>
<keyword evidence="2" id="KW-1185">Reference proteome</keyword>
<protein>
    <submittedName>
        <fullName evidence="1">Uncharacterized protein</fullName>
    </submittedName>
</protein>
<comment type="caution">
    <text evidence="1">The sequence shown here is derived from an EMBL/GenBank/DDBJ whole genome shotgun (WGS) entry which is preliminary data.</text>
</comment>
<dbReference type="Proteomes" id="UP000236654">
    <property type="component" value="Unassembled WGS sequence"/>
</dbReference>
<dbReference type="OrthoDB" id="1466267at2"/>